<reference evidence="2 3" key="1">
    <citation type="journal article" date="2013" name="PLoS ONE">
        <title>Predicting the Proteins of Angomonas deanei, Strigomonas culicis and Their Respective Endosymbionts Reveals New Aspects of the Trypanosomatidae Family.</title>
        <authorList>
            <person name="Motta M.C."/>
            <person name="Martins A.C."/>
            <person name="de Souza S.S."/>
            <person name="Catta-Preta C.M."/>
            <person name="Silva R."/>
            <person name="Klein C.C."/>
            <person name="de Almeida L.G."/>
            <person name="de Lima Cunha O."/>
            <person name="Ciapina L.P."/>
            <person name="Brocchi M."/>
            <person name="Colabardini A.C."/>
            <person name="de Araujo Lima B."/>
            <person name="Machado C.R."/>
            <person name="de Almeida Soares C.M."/>
            <person name="Probst C.M."/>
            <person name="de Menezes C.B."/>
            <person name="Thompson C.E."/>
            <person name="Bartholomeu D.C."/>
            <person name="Gradia D.F."/>
            <person name="Pavoni D.P."/>
            <person name="Grisard E.C."/>
            <person name="Fantinatti-Garboggini F."/>
            <person name="Marchini F.K."/>
            <person name="Rodrigues-Luiz G.F."/>
            <person name="Wagner G."/>
            <person name="Goldman G.H."/>
            <person name="Fietto J.L."/>
            <person name="Elias M.C."/>
            <person name="Goldman M.H."/>
            <person name="Sagot M.F."/>
            <person name="Pereira M."/>
            <person name="Stoco P.H."/>
            <person name="de Mendonca-Neto R.P."/>
            <person name="Teixeira S.M."/>
            <person name="Maciel T.E."/>
            <person name="de Oliveira Mendes T.A."/>
            <person name="Urmenyi T.P."/>
            <person name="de Souza W."/>
            <person name="Schenkman S."/>
            <person name="de Vasconcelos A.T."/>
        </authorList>
    </citation>
    <scope>NUCLEOTIDE SEQUENCE [LARGE SCALE GENOMIC DNA]</scope>
</reference>
<dbReference type="EMBL" id="ATMH01011683">
    <property type="protein sequence ID" value="EPY15874.1"/>
    <property type="molecule type" value="Genomic_DNA"/>
</dbReference>
<evidence type="ECO:0000313" key="3">
    <source>
        <dbReference type="Proteomes" id="UP000015354"/>
    </source>
</evidence>
<keyword evidence="3" id="KW-1185">Reference proteome</keyword>
<protein>
    <submittedName>
        <fullName evidence="2">Uncharacterized protein</fullName>
    </submittedName>
</protein>
<feature type="compositionally biased region" description="Low complexity" evidence="1">
    <location>
        <begin position="74"/>
        <end position="89"/>
    </location>
</feature>
<comment type="caution">
    <text evidence="2">The sequence shown here is derived from an EMBL/GenBank/DDBJ whole genome shotgun (WGS) entry which is preliminary data.</text>
</comment>
<proteinExistence type="predicted"/>
<gene>
    <name evidence="2" type="ORF">STCU_11703</name>
</gene>
<feature type="compositionally biased region" description="Low complexity" evidence="1">
    <location>
        <begin position="45"/>
        <end position="56"/>
    </location>
</feature>
<feature type="region of interest" description="Disordered" evidence="1">
    <location>
        <begin position="1"/>
        <end position="100"/>
    </location>
</feature>
<evidence type="ECO:0000313" key="2">
    <source>
        <dbReference type="EMBL" id="EPY15874.1"/>
    </source>
</evidence>
<organism evidence="2 3">
    <name type="scientific">Strigomonas culicis</name>
    <dbReference type="NCBI Taxonomy" id="28005"/>
    <lineage>
        <taxon>Eukaryota</taxon>
        <taxon>Discoba</taxon>
        <taxon>Euglenozoa</taxon>
        <taxon>Kinetoplastea</taxon>
        <taxon>Metakinetoplastina</taxon>
        <taxon>Trypanosomatida</taxon>
        <taxon>Trypanosomatidae</taxon>
        <taxon>Strigomonadinae</taxon>
        <taxon>Strigomonas</taxon>
    </lineage>
</organism>
<dbReference type="Proteomes" id="UP000015354">
    <property type="component" value="Unassembled WGS sequence"/>
</dbReference>
<dbReference type="AlphaFoldDB" id="S9TFY9"/>
<sequence length="100" mass="10584">MDAPLFNINDPLPAPPTNQPPHPTSGGSGADVDPYDSSGVDTADRSVCCDSDSSSDGSHRFHQLHSPQNPTERSSMMYSSASADSLHPSSWDEYSTDSDG</sequence>
<accession>S9TFY9</accession>
<name>S9TFY9_9TRYP</name>
<evidence type="ECO:0000256" key="1">
    <source>
        <dbReference type="SAM" id="MobiDB-lite"/>
    </source>
</evidence>
<feature type="compositionally biased region" description="Pro residues" evidence="1">
    <location>
        <begin position="12"/>
        <end position="23"/>
    </location>
</feature>